<keyword evidence="1" id="KW-1133">Transmembrane helix</keyword>
<dbReference type="Proteomes" id="UP000249341">
    <property type="component" value="Unassembled WGS sequence"/>
</dbReference>
<evidence type="ECO:0000313" key="2">
    <source>
        <dbReference type="EMBL" id="RAK33057.1"/>
    </source>
</evidence>
<keyword evidence="3" id="KW-1185">Reference proteome</keyword>
<sequence length="155" mass="16872">MTEQTTTQPPTAELTPTGRRVRVLVTVAGLVLLLAGTFWGQDDDFPFGPFRMYSTAPDPNGAAKDTRVEGVDVTGAVVAITEANSGIRRAEIEGQQAAYEADPSRLSRIAAAYAEHTPGAPALREVRIVIRWHLVEHSRPTGTYTDEVVADWVKR</sequence>
<organism evidence="2 3">
    <name type="scientific">Actinoplanes lutulentus</name>
    <dbReference type="NCBI Taxonomy" id="1287878"/>
    <lineage>
        <taxon>Bacteria</taxon>
        <taxon>Bacillati</taxon>
        <taxon>Actinomycetota</taxon>
        <taxon>Actinomycetes</taxon>
        <taxon>Micromonosporales</taxon>
        <taxon>Micromonosporaceae</taxon>
        <taxon>Actinoplanes</taxon>
    </lineage>
</organism>
<dbReference type="EMBL" id="QLMJ01000012">
    <property type="protein sequence ID" value="RAK33057.1"/>
    <property type="molecule type" value="Genomic_DNA"/>
</dbReference>
<dbReference type="OrthoDB" id="4842880at2"/>
<dbReference type="RefSeq" id="WP_111651426.1">
    <property type="nucleotide sequence ID" value="NZ_JACHWI010000002.1"/>
</dbReference>
<gene>
    <name evidence="2" type="ORF">B0I29_11289</name>
</gene>
<name>A0A327Z772_9ACTN</name>
<dbReference type="AlphaFoldDB" id="A0A327Z772"/>
<evidence type="ECO:0000313" key="3">
    <source>
        <dbReference type="Proteomes" id="UP000249341"/>
    </source>
</evidence>
<reference evidence="2 3" key="1">
    <citation type="submission" date="2018-06" db="EMBL/GenBank/DDBJ databases">
        <title>Genomic Encyclopedia of Type Strains, Phase III (KMG-III): the genomes of soil and plant-associated and newly described type strains.</title>
        <authorList>
            <person name="Whitman W."/>
        </authorList>
    </citation>
    <scope>NUCLEOTIDE SEQUENCE [LARGE SCALE GENOMIC DNA]</scope>
    <source>
        <strain evidence="2 3">CGMCC 4.7090</strain>
    </source>
</reference>
<accession>A0A327Z772</accession>
<feature type="transmembrane region" description="Helical" evidence="1">
    <location>
        <begin position="21"/>
        <end position="40"/>
    </location>
</feature>
<evidence type="ECO:0000256" key="1">
    <source>
        <dbReference type="SAM" id="Phobius"/>
    </source>
</evidence>
<keyword evidence="1" id="KW-0812">Transmembrane</keyword>
<keyword evidence="1" id="KW-0472">Membrane</keyword>
<protein>
    <submittedName>
        <fullName evidence="2">Uncharacterized protein</fullName>
    </submittedName>
</protein>
<comment type="caution">
    <text evidence="2">The sequence shown here is derived from an EMBL/GenBank/DDBJ whole genome shotgun (WGS) entry which is preliminary data.</text>
</comment>
<proteinExistence type="predicted"/>